<evidence type="ECO:0000256" key="7">
    <source>
        <dbReference type="ARBA" id="ARBA00022989"/>
    </source>
</evidence>
<dbReference type="STRING" id="3750.A0A498K262"/>
<dbReference type="InterPro" id="IPR003591">
    <property type="entry name" value="Leu-rich_rpt_typical-subtyp"/>
</dbReference>
<keyword evidence="9" id="KW-0675">Receptor</keyword>
<reference evidence="13 14" key="1">
    <citation type="submission" date="2018-10" db="EMBL/GenBank/DDBJ databases">
        <title>A high-quality apple genome assembly.</title>
        <authorList>
            <person name="Hu J."/>
        </authorList>
    </citation>
    <scope>NUCLEOTIDE SEQUENCE [LARGE SCALE GENOMIC DNA]</scope>
    <source>
        <strain evidence="14">cv. HFTH1</strain>
        <tissue evidence="13">Young leaf</tissue>
    </source>
</reference>
<evidence type="ECO:0000256" key="11">
    <source>
        <dbReference type="SAM" id="Phobius"/>
    </source>
</evidence>
<comment type="caution">
    <text evidence="13">The sequence shown here is derived from an EMBL/GenBank/DDBJ whole genome shotgun (WGS) entry which is preliminary data.</text>
</comment>
<keyword evidence="4 11" id="KW-0812">Transmembrane</keyword>
<dbReference type="FunFam" id="3.80.10.10:FF:000095">
    <property type="entry name" value="LRR receptor-like serine/threonine-protein kinase GSO1"/>
    <property type="match status" value="1"/>
</dbReference>
<keyword evidence="10" id="KW-0325">Glycoprotein</keyword>
<dbReference type="PANTHER" id="PTHR27000:SF642">
    <property type="entry name" value="INACTIVE LEUCINE-RICH REPEAT RECEPTOR KINASE XIAO-RELATED"/>
    <property type="match status" value="1"/>
</dbReference>
<keyword evidence="7 11" id="KW-1133">Transmembrane helix</keyword>
<keyword evidence="14" id="KW-1185">Reference proteome</keyword>
<evidence type="ECO:0000256" key="4">
    <source>
        <dbReference type="ARBA" id="ARBA00022692"/>
    </source>
</evidence>
<feature type="domain" description="Leucine-rich repeat-containing N-terminal plant-type" evidence="12">
    <location>
        <begin position="33"/>
        <end position="72"/>
    </location>
</feature>
<dbReference type="AlphaFoldDB" id="A0A498K262"/>
<evidence type="ECO:0000256" key="6">
    <source>
        <dbReference type="ARBA" id="ARBA00022737"/>
    </source>
</evidence>
<sequence length="876" mass="97407">MKIPLFSWLFLIPFYYCSISINVVLVYGQCPGDQQSLLLQLKNGLTFDPATSKKLAKWKNGSDHCSWEGVSCKKGCVSNLDLSSEAITGGLDNSSSLFRLQSIEYLNLAYNFFNYTQIPSEFKQLTGLSNLNLSNAGFAGQVPIEISHLKRLVTLDLSTFYFPGTPSLNLENPKLDVLLRNFSELVELHLDGVNISAQGTEWCQAISSSLPNLRVLSLSTCNLSGPIHISLLKLKSLSVIRIDSNNLSIQVPEFFSNFPNLTSLQIMNSGLYGAFPKNIFQVRTLQTIDLSGNPQLKGSLPEFPKNGYLRSLVLNGANFSGQMLPNSIGNLKLLSKIDIGNCNFTGSIPKSMEHLTQLVYLDLTMNKFNGPVPSFGMAQNLTLIDVSYNQLTGQINSSHWENLTSLVNLDLRHNLLNGTIPPSVFSLPMLQKLQLSNNEFSGKLPEFGATSVLDTLDLSSNKLEGPIPKSILNFRGLKMLLLSSNNFTGSFLLNHIQQLKNLSSLDLSYNSLSINYNNTNSSHSLFPNITTLKLVSGNLRRIPGFLRNQSKLTTLDLSQNQIHGEIPNWIWRLSNLVQLNLSCNSLETLEGHFLNLTSTLSVLDLHSNQLQGQIPMLPGLATYLDYSRNNFSSSIRADIGDFLMFTIFFSLSSNKFQGSIPESICKAPYLQVLDLSNNSLGGTIPQCLTEISRTLAVLNLRRNRLRGSVPNRFPQHCRLCGAPLNLTCSDNNTSPTDQNEVSKVDWQSIYTGVGYGVGAGVVVILLIVWEEGRNWLEDSIDKILLAILPMMGYSYKTRAEWDDEEEEDSEEESTYIMQDYSRDEIVSEDRVFRGPYCVFCSKLDMSRKRAIHDPNCTCHFSPPITSSSSSSHSFSP</sequence>
<keyword evidence="3" id="KW-0433">Leucine-rich repeat</keyword>
<proteinExistence type="predicted"/>
<dbReference type="Proteomes" id="UP000290289">
    <property type="component" value="Chromosome 4"/>
</dbReference>
<evidence type="ECO:0000256" key="1">
    <source>
        <dbReference type="ARBA" id="ARBA00004162"/>
    </source>
</evidence>
<evidence type="ECO:0000256" key="5">
    <source>
        <dbReference type="ARBA" id="ARBA00022729"/>
    </source>
</evidence>
<organism evidence="13 14">
    <name type="scientific">Malus domestica</name>
    <name type="common">Apple</name>
    <name type="synonym">Pyrus malus</name>
    <dbReference type="NCBI Taxonomy" id="3750"/>
    <lineage>
        <taxon>Eukaryota</taxon>
        <taxon>Viridiplantae</taxon>
        <taxon>Streptophyta</taxon>
        <taxon>Embryophyta</taxon>
        <taxon>Tracheophyta</taxon>
        <taxon>Spermatophyta</taxon>
        <taxon>Magnoliopsida</taxon>
        <taxon>eudicotyledons</taxon>
        <taxon>Gunneridae</taxon>
        <taxon>Pentapetalae</taxon>
        <taxon>rosids</taxon>
        <taxon>fabids</taxon>
        <taxon>Rosales</taxon>
        <taxon>Rosaceae</taxon>
        <taxon>Amygdaloideae</taxon>
        <taxon>Maleae</taxon>
        <taxon>Malus</taxon>
    </lineage>
</organism>
<accession>A0A498K262</accession>
<evidence type="ECO:0000259" key="12">
    <source>
        <dbReference type="Pfam" id="PF08263"/>
    </source>
</evidence>
<dbReference type="Gene3D" id="3.80.10.10">
    <property type="entry name" value="Ribonuclease Inhibitor"/>
    <property type="match status" value="5"/>
</dbReference>
<keyword evidence="8 11" id="KW-0472">Membrane</keyword>
<dbReference type="InterPro" id="IPR032675">
    <property type="entry name" value="LRR_dom_sf"/>
</dbReference>
<dbReference type="InterPro" id="IPR001611">
    <property type="entry name" value="Leu-rich_rpt"/>
</dbReference>
<evidence type="ECO:0000256" key="3">
    <source>
        <dbReference type="ARBA" id="ARBA00022614"/>
    </source>
</evidence>
<evidence type="ECO:0000256" key="10">
    <source>
        <dbReference type="ARBA" id="ARBA00023180"/>
    </source>
</evidence>
<dbReference type="Pfam" id="PF13855">
    <property type="entry name" value="LRR_8"/>
    <property type="match status" value="1"/>
</dbReference>
<evidence type="ECO:0000256" key="8">
    <source>
        <dbReference type="ARBA" id="ARBA00023136"/>
    </source>
</evidence>
<gene>
    <name evidence="13" type="ORF">DVH24_014826</name>
</gene>
<name>A0A498K262_MALDO</name>
<dbReference type="PRINTS" id="PR00019">
    <property type="entry name" value="LEURICHRPT"/>
</dbReference>
<evidence type="ECO:0000313" key="14">
    <source>
        <dbReference type="Proteomes" id="UP000290289"/>
    </source>
</evidence>
<dbReference type="EMBL" id="RDQH01000330">
    <property type="protein sequence ID" value="RXI01477.1"/>
    <property type="molecule type" value="Genomic_DNA"/>
</dbReference>
<dbReference type="InterPro" id="IPR013210">
    <property type="entry name" value="LRR_N_plant-typ"/>
</dbReference>
<dbReference type="Pfam" id="PF08263">
    <property type="entry name" value="LRRNT_2"/>
    <property type="match status" value="1"/>
</dbReference>
<dbReference type="GO" id="GO:0005886">
    <property type="term" value="C:plasma membrane"/>
    <property type="evidence" value="ECO:0007669"/>
    <property type="project" value="UniProtKB-SubCell"/>
</dbReference>
<keyword evidence="6" id="KW-0677">Repeat</keyword>
<evidence type="ECO:0000256" key="9">
    <source>
        <dbReference type="ARBA" id="ARBA00023170"/>
    </source>
</evidence>
<dbReference type="SMART" id="SM00369">
    <property type="entry name" value="LRR_TYP"/>
    <property type="match status" value="5"/>
</dbReference>
<protein>
    <recommendedName>
        <fullName evidence="12">Leucine-rich repeat-containing N-terminal plant-type domain-containing protein</fullName>
    </recommendedName>
</protein>
<dbReference type="SUPFAM" id="SSF52058">
    <property type="entry name" value="L domain-like"/>
    <property type="match status" value="3"/>
</dbReference>
<evidence type="ECO:0000256" key="2">
    <source>
        <dbReference type="ARBA" id="ARBA00004479"/>
    </source>
</evidence>
<dbReference type="Pfam" id="PF00560">
    <property type="entry name" value="LRR_1"/>
    <property type="match status" value="5"/>
</dbReference>
<keyword evidence="5" id="KW-0732">Signal</keyword>
<evidence type="ECO:0000313" key="13">
    <source>
        <dbReference type="EMBL" id="RXI01477.1"/>
    </source>
</evidence>
<dbReference type="PANTHER" id="PTHR27000">
    <property type="entry name" value="LEUCINE-RICH REPEAT RECEPTOR-LIKE PROTEIN KINASE FAMILY PROTEIN-RELATED"/>
    <property type="match status" value="1"/>
</dbReference>
<comment type="subcellular location">
    <subcellularLocation>
        <location evidence="1">Cell membrane</location>
        <topology evidence="1">Single-pass membrane protein</topology>
    </subcellularLocation>
    <subcellularLocation>
        <location evidence="2">Membrane</location>
        <topology evidence="2">Single-pass type I membrane protein</topology>
    </subcellularLocation>
</comment>
<feature type="transmembrane region" description="Helical" evidence="11">
    <location>
        <begin position="7"/>
        <end position="28"/>
    </location>
</feature>